<dbReference type="OrthoDB" id="2844577at2759"/>
<protein>
    <recommendedName>
        <fullName evidence="4">F-box domain-containing protein</fullName>
    </recommendedName>
</protein>
<organism evidence="2 3">
    <name type="scientific">Hypsizygus marmoreus</name>
    <name type="common">White beech mushroom</name>
    <name type="synonym">Agaricus marmoreus</name>
    <dbReference type="NCBI Taxonomy" id="39966"/>
    <lineage>
        <taxon>Eukaryota</taxon>
        <taxon>Fungi</taxon>
        <taxon>Dikarya</taxon>
        <taxon>Basidiomycota</taxon>
        <taxon>Agaricomycotina</taxon>
        <taxon>Agaricomycetes</taxon>
        <taxon>Agaricomycetidae</taxon>
        <taxon>Agaricales</taxon>
        <taxon>Tricholomatineae</taxon>
        <taxon>Lyophyllaceae</taxon>
        <taxon>Hypsizygus</taxon>
    </lineage>
</organism>
<name>A0A369JU24_HYPMA</name>
<comment type="caution">
    <text evidence="2">The sequence shown here is derived from an EMBL/GenBank/DDBJ whole genome shotgun (WGS) entry which is preliminary data.</text>
</comment>
<evidence type="ECO:0008006" key="4">
    <source>
        <dbReference type="Google" id="ProtNLM"/>
    </source>
</evidence>
<dbReference type="AlphaFoldDB" id="A0A369JU24"/>
<dbReference type="EMBL" id="LUEZ02000041">
    <property type="protein sequence ID" value="RDB25278.1"/>
    <property type="molecule type" value="Genomic_DNA"/>
</dbReference>
<keyword evidence="3" id="KW-1185">Reference proteome</keyword>
<dbReference type="STRING" id="39966.A0A369JU24"/>
<accession>A0A369JU24</accession>
<evidence type="ECO:0000256" key="1">
    <source>
        <dbReference type="SAM" id="MobiDB-lite"/>
    </source>
</evidence>
<feature type="compositionally biased region" description="Low complexity" evidence="1">
    <location>
        <begin position="381"/>
        <end position="392"/>
    </location>
</feature>
<reference evidence="2" key="1">
    <citation type="submission" date="2018-04" db="EMBL/GenBank/DDBJ databases">
        <title>Whole genome sequencing of Hypsizygus marmoreus.</title>
        <authorList>
            <person name="Choi I.-G."/>
            <person name="Min B."/>
            <person name="Kim J.-G."/>
            <person name="Kim S."/>
            <person name="Oh Y.-L."/>
            <person name="Kong W.-S."/>
            <person name="Park H."/>
            <person name="Jeong J."/>
            <person name="Song E.-S."/>
        </authorList>
    </citation>
    <scope>NUCLEOTIDE SEQUENCE [LARGE SCALE GENOMIC DNA]</scope>
    <source>
        <strain evidence="2">51987-8</strain>
    </source>
</reference>
<proteinExistence type="predicted"/>
<dbReference type="InParanoid" id="A0A369JU24"/>
<evidence type="ECO:0000313" key="2">
    <source>
        <dbReference type="EMBL" id="RDB25278.1"/>
    </source>
</evidence>
<dbReference type="Proteomes" id="UP000076154">
    <property type="component" value="Unassembled WGS sequence"/>
</dbReference>
<gene>
    <name evidence="2" type="ORF">Hypma_007356</name>
</gene>
<feature type="region of interest" description="Disordered" evidence="1">
    <location>
        <begin position="377"/>
        <end position="401"/>
    </location>
</feature>
<evidence type="ECO:0000313" key="3">
    <source>
        <dbReference type="Proteomes" id="UP000076154"/>
    </source>
</evidence>
<sequence>MTVPEPTKPTTLPSEHDANDISLLQAKQHELETHLDDLTHDLQNTQALLIDTRKQIAHLTNSRAPIHHVPSEVLGEIFQIIFALQEDDCWSWGGSTPPRLRSLLLITQITHHLRTVATQDALLWTHIDIYLELPPEMLQLQLERSGTEAPLDIVFDFGTNFRSSDVPWDIPRAPESSKTMCERHLPIILPSVPRWRTLTMRSISFHPVFDIFVLLRPLTAASLEVMNIEVPYMYDTYGDTDMKPLSDAAAYGGDHKVFTGGAPKLHTLIMHNLVFPTYFDPPMEAVRMLQLSGLMRFSCATFREAVRGMVNLEKLVIESDEVVHPKDGEDNIVVIPSITSVGSDGGWMWDECENFRWGIRGAGGKEFRDMVIPEYDDDDSSSYVSSGSDRLSTPWRPLDNW</sequence>